<keyword evidence="3" id="KW-1185">Reference proteome</keyword>
<dbReference type="EMBL" id="CAWYQH010000174">
    <property type="protein sequence ID" value="CAK8698447.1"/>
    <property type="molecule type" value="Genomic_DNA"/>
</dbReference>
<evidence type="ECO:0008006" key="4">
    <source>
        <dbReference type="Google" id="ProtNLM"/>
    </source>
</evidence>
<protein>
    <recommendedName>
        <fullName evidence="4">Small vasohibin-binding protein</fullName>
    </recommendedName>
</protein>
<evidence type="ECO:0000313" key="3">
    <source>
        <dbReference type="Proteomes" id="UP001642483"/>
    </source>
</evidence>
<feature type="region of interest" description="Disordered" evidence="1">
    <location>
        <begin position="92"/>
        <end position="206"/>
    </location>
</feature>
<dbReference type="InterPro" id="IPR031378">
    <property type="entry name" value="SVBP"/>
</dbReference>
<name>A0ABP0H3K3_CLALP</name>
<comment type="caution">
    <text evidence="2">The sequence shown here is derived from an EMBL/GenBank/DDBJ whole genome shotgun (WGS) entry which is preliminary data.</text>
</comment>
<sequence>MDVKILTNTKPLVSVPKFSTYRSSSSFALKTKCEPALNKTCINHCVATKMLITERPPAKKNSTRKIQEDSVLSKRYSELAAASSSHFYTATNAKPHSEDISEKASTKAYSSGSKRKSNSLLTLKEASRHRHHHSEVARCNASSQQSTSCTPASENEGLLEKSNEVFSKSRHKRSGKRRTNSRKKKRHKSSGSKRKGSKQGCKHRDDLMLPVRKELSSCFTVYTSEIASNKPNLDKSGTCINLRSTASTIVGYRTEGSRSSYGYRQTSDVNQRRSSAELALPPRIGESVNQNKLKPAVDRLHNYRNLDRSPYRQPKRNACWSMPDARQSTVSAIMSSTKRKEGILLPPTPTVKLSQITSLPDKLNKAEQRKAIIQVYGGKTFGVVNEKEWKKTGKTLSDRLNLIHHYGNNYQLITEQIEKEQKRTEFRKQQAAKVLEKEQLDQQKQEQRKRIYALNKLMTTLEQNQFNNFMKTLKDSQD</sequence>
<dbReference type="Pfam" id="PF15674">
    <property type="entry name" value="CCDC23"/>
    <property type="match status" value="1"/>
</dbReference>
<reference evidence="2 3" key="1">
    <citation type="submission" date="2024-02" db="EMBL/GenBank/DDBJ databases">
        <authorList>
            <person name="Daric V."/>
            <person name="Darras S."/>
        </authorList>
    </citation>
    <scope>NUCLEOTIDE SEQUENCE [LARGE SCALE GENOMIC DNA]</scope>
</reference>
<accession>A0ABP0H3K3</accession>
<gene>
    <name evidence="2" type="ORF">CVLEPA_LOCUS31888</name>
</gene>
<organism evidence="2 3">
    <name type="scientific">Clavelina lepadiformis</name>
    <name type="common">Light-bulb sea squirt</name>
    <name type="synonym">Ascidia lepadiformis</name>
    <dbReference type="NCBI Taxonomy" id="159417"/>
    <lineage>
        <taxon>Eukaryota</taxon>
        <taxon>Metazoa</taxon>
        <taxon>Chordata</taxon>
        <taxon>Tunicata</taxon>
        <taxon>Ascidiacea</taxon>
        <taxon>Aplousobranchia</taxon>
        <taxon>Clavelinidae</taxon>
        <taxon>Clavelina</taxon>
    </lineage>
</organism>
<dbReference type="Proteomes" id="UP001642483">
    <property type="component" value="Unassembled WGS sequence"/>
</dbReference>
<feature type="compositionally biased region" description="Basic residues" evidence="1">
    <location>
        <begin position="168"/>
        <end position="201"/>
    </location>
</feature>
<evidence type="ECO:0000256" key="1">
    <source>
        <dbReference type="SAM" id="MobiDB-lite"/>
    </source>
</evidence>
<proteinExistence type="predicted"/>
<feature type="compositionally biased region" description="Basic and acidic residues" evidence="1">
    <location>
        <begin position="95"/>
        <end position="105"/>
    </location>
</feature>
<feature type="compositionally biased region" description="Polar residues" evidence="1">
    <location>
        <begin position="140"/>
        <end position="153"/>
    </location>
</feature>
<evidence type="ECO:0000313" key="2">
    <source>
        <dbReference type="EMBL" id="CAK8698447.1"/>
    </source>
</evidence>